<feature type="non-terminal residue" evidence="1">
    <location>
        <position position="1"/>
    </location>
</feature>
<dbReference type="AlphaFoldDB" id="A0A061RXL5"/>
<organism evidence="1">
    <name type="scientific">Tetraselmis sp. GSL018</name>
    <dbReference type="NCBI Taxonomy" id="582737"/>
    <lineage>
        <taxon>Eukaryota</taxon>
        <taxon>Viridiplantae</taxon>
        <taxon>Chlorophyta</taxon>
        <taxon>core chlorophytes</taxon>
        <taxon>Chlorodendrophyceae</taxon>
        <taxon>Chlorodendrales</taxon>
        <taxon>Chlorodendraceae</taxon>
        <taxon>Tetraselmis</taxon>
    </lineage>
</organism>
<protein>
    <submittedName>
        <fullName evidence="1">Uncharacterized protein</fullName>
    </submittedName>
</protein>
<name>A0A061RXL5_9CHLO</name>
<gene>
    <name evidence="1" type="ORF">TSPGSL018_23422</name>
</gene>
<accession>A0A061RXL5</accession>
<dbReference type="EMBL" id="GBEZ01010346">
    <property type="protein sequence ID" value="JAC75321.1"/>
    <property type="molecule type" value="Transcribed_RNA"/>
</dbReference>
<proteinExistence type="predicted"/>
<evidence type="ECO:0000313" key="1">
    <source>
        <dbReference type="EMBL" id="JAC75321.1"/>
    </source>
</evidence>
<reference evidence="1" key="1">
    <citation type="submission" date="2014-05" db="EMBL/GenBank/DDBJ databases">
        <title>The transcriptome of the halophilic microalga Tetraselmis sp. GSL018 isolated from the Great Salt Lake, Utah.</title>
        <authorList>
            <person name="Jinkerson R.E."/>
            <person name="D'Adamo S."/>
            <person name="Posewitz M.C."/>
        </authorList>
    </citation>
    <scope>NUCLEOTIDE SEQUENCE</scope>
    <source>
        <strain evidence="1">GSL018</strain>
    </source>
</reference>
<sequence>VGKLQCWQNSWLQVHPVTCTVQLLHETSLQCVPKGLTFT</sequence>